<dbReference type="PATRIC" id="fig|455632.4.peg.1336"/>
<dbReference type="AlphaFoldDB" id="B1VVH3"/>
<name>B1VVH3_STRGG</name>
<accession>B1VVH3</accession>
<sequence>MADYRISNLTIRVEDQTLPKGVIQGQGKYVGDLNLGKNGPLPMADCGCTCSCTCSCTCTSTGGGSHSDEQLVQLQDVELTVLKESLKAALSDLDEIQQSRGSR</sequence>
<evidence type="ECO:0000313" key="1">
    <source>
        <dbReference type="EMBL" id="BAG18157.1"/>
    </source>
</evidence>
<dbReference type="EMBL" id="AP009493">
    <property type="protein sequence ID" value="BAG18157.1"/>
    <property type="molecule type" value="Genomic_DNA"/>
</dbReference>
<gene>
    <name evidence="1" type="ordered locus">SGR_1328</name>
</gene>
<protein>
    <submittedName>
        <fullName evidence="1">Uncharacterized protein</fullName>
    </submittedName>
</protein>
<organism evidence="1 2">
    <name type="scientific">Streptomyces griseus subsp. griseus (strain JCM 4626 / CBS 651.72 / NBRC 13350 / KCC S-0626 / ISP 5235)</name>
    <dbReference type="NCBI Taxonomy" id="455632"/>
    <lineage>
        <taxon>Bacteria</taxon>
        <taxon>Bacillati</taxon>
        <taxon>Actinomycetota</taxon>
        <taxon>Actinomycetes</taxon>
        <taxon>Kitasatosporales</taxon>
        <taxon>Streptomycetaceae</taxon>
        <taxon>Streptomyces</taxon>
    </lineage>
</organism>
<evidence type="ECO:0000313" key="2">
    <source>
        <dbReference type="Proteomes" id="UP000001685"/>
    </source>
</evidence>
<reference evidence="2" key="1">
    <citation type="journal article" date="2008" name="J. Bacteriol.">
        <title>Genome sequence of the streptomycin-producing microorganism Streptomyces griseus IFO 13350.</title>
        <authorList>
            <person name="Ohnishi Y."/>
            <person name="Ishikawa J."/>
            <person name="Hara H."/>
            <person name="Suzuki H."/>
            <person name="Ikenoya M."/>
            <person name="Ikeda H."/>
            <person name="Yamashita A."/>
            <person name="Hattori M."/>
            <person name="Horinouchi S."/>
        </authorList>
    </citation>
    <scope>NUCLEOTIDE SEQUENCE [LARGE SCALE GENOMIC DNA]</scope>
    <source>
        <strain evidence="2">JCM 4626 / NBRC 13350</strain>
    </source>
</reference>
<dbReference type="HOGENOM" id="CLU_2304438_0_0_11"/>
<dbReference type="RefSeq" id="WP_003965368.1">
    <property type="nucleotide sequence ID" value="NC_010572.1"/>
</dbReference>
<proteinExistence type="predicted"/>
<dbReference type="KEGG" id="sgr:SGR_1328"/>
<dbReference type="Proteomes" id="UP000001685">
    <property type="component" value="Chromosome"/>
</dbReference>